<dbReference type="Proteomes" id="UP001556196">
    <property type="component" value="Unassembled WGS sequence"/>
</dbReference>
<evidence type="ECO:0000313" key="1">
    <source>
        <dbReference type="EMBL" id="MEW9806563.1"/>
    </source>
</evidence>
<dbReference type="InterPro" id="IPR008792">
    <property type="entry name" value="PQQD"/>
</dbReference>
<accession>A0ABV3R018</accession>
<gene>
    <name evidence="1" type="ORF">ABUE31_11270</name>
</gene>
<keyword evidence="2" id="KW-1185">Reference proteome</keyword>
<protein>
    <submittedName>
        <fullName evidence="1">PqqD family protein</fullName>
    </submittedName>
</protein>
<organism evidence="1 2">
    <name type="scientific">Mesorhizobium marinum</name>
    <dbReference type="NCBI Taxonomy" id="3228790"/>
    <lineage>
        <taxon>Bacteria</taxon>
        <taxon>Pseudomonadati</taxon>
        <taxon>Pseudomonadota</taxon>
        <taxon>Alphaproteobacteria</taxon>
        <taxon>Hyphomicrobiales</taxon>
        <taxon>Phyllobacteriaceae</taxon>
        <taxon>Mesorhizobium</taxon>
    </lineage>
</organism>
<proteinExistence type="predicted"/>
<dbReference type="EMBL" id="JBFOCI010000003">
    <property type="protein sequence ID" value="MEW9806563.1"/>
    <property type="molecule type" value="Genomic_DNA"/>
</dbReference>
<evidence type="ECO:0000313" key="2">
    <source>
        <dbReference type="Proteomes" id="UP001556196"/>
    </source>
</evidence>
<comment type="caution">
    <text evidence="1">The sequence shown here is derived from an EMBL/GenBank/DDBJ whole genome shotgun (WGS) entry which is preliminary data.</text>
</comment>
<name>A0ABV3R018_9HYPH</name>
<sequence length="91" mass="9701">MSLDEVLTLSPVASFQSVGDGAVVLLADSGQLYSCNDTSQAFLRHVDGKRTLAEIVDLMADEYEVERDVLEADLAELAANLKNEGVIVSGT</sequence>
<reference evidence="1 2" key="1">
    <citation type="submission" date="2024-06" db="EMBL/GenBank/DDBJ databases">
        <authorList>
            <person name="Tuo L."/>
        </authorList>
    </citation>
    <scope>NUCLEOTIDE SEQUENCE [LARGE SCALE GENOMIC DNA]</scope>
    <source>
        <strain evidence="1 2">ZMM04-5</strain>
    </source>
</reference>
<dbReference type="RefSeq" id="WP_367723698.1">
    <property type="nucleotide sequence ID" value="NZ_JBFOCI010000003.1"/>
</dbReference>
<dbReference type="Gene3D" id="1.10.10.1150">
    <property type="entry name" value="Coenzyme PQQ synthesis protein D (PqqD)"/>
    <property type="match status" value="1"/>
</dbReference>
<dbReference type="Pfam" id="PF05402">
    <property type="entry name" value="PqqD"/>
    <property type="match status" value="1"/>
</dbReference>
<dbReference type="InterPro" id="IPR041881">
    <property type="entry name" value="PqqD_sf"/>
</dbReference>